<dbReference type="OrthoDB" id="5095644at2759"/>
<reference evidence="1" key="1">
    <citation type="journal article" date="2020" name="Stud. Mycol.">
        <title>101 Dothideomycetes genomes: a test case for predicting lifestyles and emergence of pathogens.</title>
        <authorList>
            <person name="Haridas S."/>
            <person name="Albert R."/>
            <person name="Binder M."/>
            <person name="Bloem J."/>
            <person name="Labutti K."/>
            <person name="Salamov A."/>
            <person name="Andreopoulos B."/>
            <person name="Baker S."/>
            <person name="Barry K."/>
            <person name="Bills G."/>
            <person name="Bluhm B."/>
            <person name="Cannon C."/>
            <person name="Castanera R."/>
            <person name="Culley D."/>
            <person name="Daum C."/>
            <person name="Ezra D."/>
            <person name="Gonzalez J."/>
            <person name="Henrissat B."/>
            <person name="Kuo A."/>
            <person name="Liang C."/>
            <person name="Lipzen A."/>
            <person name="Lutzoni F."/>
            <person name="Magnuson J."/>
            <person name="Mondo S."/>
            <person name="Nolan M."/>
            <person name="Ohm R."/>
            <person name="Pangilinan J."/>
            <person name="Park H.-J."/>
            <person name="Ramirez L."/>
            <person name="Alfaro M."/>
            <person name="Sun H."/>
            <person name="Tritt A."/>
            <person name="Yoshinaga Y."/>
            <person name="Zwiers L.-H."/>
            <person name="Turgeon B."/>
            <person name="Goodwin S."/>
            <person name="Spatafora J."/>
            <person name="Crous P."/>
            <person name="Grigoriev I."/>
        </authorList>
    </citation>
    <scope>NUCLEOTIDE SEQUENCE</scope>
    <source>
        <strain evidence="1">CBS 161.51</strain>
    </source>
</reference>
<name>A0A6A5SGR7_9PLEO</name>
<proteinExistence type="predicted"/>
<accession>A0A6A5SGR7</accession>
<sequence length="53" mass="6257">MPLLHTVGITSLNTVFEVSYGFMSGEDYIHYGWHIQAHHEFFEFLEVIPKCWV</sequence>
<dbReference type="Proteomes" id="UP000800038">
    <property type="component" value="Unassembled WGS sequence"/>
</dbReference>
<keyword evidence="2" id="KW-1185">Reference proteome</keyword>
<organism evidence="1 2">
    <name type="scientific">Clathrospora elynae</name>
    <dbReference type="NCBI Taxonomy" id="706981"/>
    <lineage>
        <taxon>Eukaryota</taxon>
        <taxon>Fungi</taxon>
        <taxon>Dikarya</taxon>
        <taxon>Ascomycota</taxon>
        <taxon>Pezizomycotina</taxon>
        <taxon>Dothideomycetes</taxon>
        <taxon>Pleosporomycetidae</taxon>
        <taxon>Pleosporales</taxon>
        <taxon>Diademaceae</taxon>
        <taxon>Clathrospora</taxon>
    </lineage>
</organism>
<evidence type="ECO:0000313" key="2">
    <source>
        <dbReference type="Proteomes" id="UP000800038"/>
    </source>
</evidence>
<protein>
    <submittedName>
        <fullName evidence="1">Uncharacterized protein</fullName>
    </submittedName>
</protein>
<dbReference type="AlphaFoldDB" id="A0A6A5SGR7"/>
<evidence type="ECO:0000313" key="1">
    <source>
        <dbReference type="EMBL" id="KAF1939253.1"/>
    </source>
</evidence>
<feature type="non-terminal residue" evidence="1">
    <location>
        <position position="53"/>
    </location>
</feature>
<dbReference type="EMBL" id="ML976085">
    <property type="protein sequence ID" value="KAF1939253.1"/>
    <property type="molecule type" value="Genomic_DNA"/>
</dbReference>
<gene>
    <name evidence="1" type="ORF">EJ02DRAFT_295380</name>
</gene>